<feature type="transmembrane region" description="Helical" evidence="8">
    <location>
        <begin position="396"/>
        <end position="417"/>
    </location>
</feature>
<dbReference type="Pfam" id="PF13813">
    <property type="entry name" value="MBOAT_2"/>
    <property type="match status" value="1"/>
</dbReference>
<evidence type="ECO:0000313" key="11">
    <source>
        <dbReference type="Proteomes" id="UP000799302"/>
    </source>
</evidence>
<evidence type="ECO:0000256" key="3">
    <source>
        <dbReference type="ARBA" id="ARBA00007282"/>
    </source>
</evidence>
<evidence type="ECO:0000313" key="10">
    <source>
        <dbReference type="EMBL" id="KAF2668997.1"/>
    </source>
</evidence>
<dbReference type="Proteomes" id="UP000799302">
    <property type="component" value="Unassembled WGS sequence"/>
</dbReference>
<organism evidence="10 11">
    <name type="scientific">Microthyrium microscopicum</name>
    <dbReference type="NCBI Taxonomy" id="703497"/>
    <lineage>
        <taxon>Eukaryota</taxon>
        <taxon>Fungi</taxon>
        <taxon>Dikarya</taxon>
        <taxon>Ascomycota</taxon>
        <taxon>Pezizomycotina</taxon>
        <taxon>Dothideomycetes</taxon>
        <taxon>Dothideomycetes incertae sedis</taxon>
        <taxon>Microthyriales</taxon>
        <taxon>Microthyriaceae</taxon>
        <taxon>Microthyrium</taxon>
    </lineage>
</organism>
<dbReference type="GO" id="GO:0006629">
    <property type="term" value="P:lipid metabolic process"/>
    <property type="evidence" value="ECO:0007669"/>
    <property type="project" value="InterPro"/>
</dbReference>
<comment type="pathway">
    <text evidence="2">Secondary metabolite biosynthesis.</text>
</comment>
<comment type="subcellular location">
    <subcellularLocation>
        <location evidence="1">Membrane</location>
        <topology evidence="1">Multi-pass membrane protein</topology>
    </subcellularLocation>
</comment>
<dbReference type="InterPro" id="IPR032805">
    <property type="entry name" value="Wax_synthase_dom"/>
</dbReference>
<dbReference type="GO" id="GO:0008374">
    <property type="term" value="F:O-acyltransferase activity"/>
    <property type="evidence" value="ECO:0007669"/>
    <property type="project" value="InterPro"/>
</dbReference>
<keyword evidence="7 8" id="KW-0472">Membrane</keyword>
<evidence type="ECO:0000256" key="6">
    <source>
        <dbReference type="ARBA" id="ARBA00022989"/>
    </source>
</evidence>
<evidence type="ECO:0000256" key="4">
    <source>
        <dbReference type="ARBA" id="ARBA00022679"/>
    </source>
</evidence>
<gene>
    <name evidence="10" type="ORF">BT63DRAFT_424723</name>
</gene>
<keyword evidence="6 8" id="KW-1133">Transmembrane helix</keyword>
<keyword evidence="4" id="KW-0808">Transferase</keyword>
<keyword evidence="11" id="KW-1185">Reference proteome</keyword>
<sequence length="504" mass="57305">MDANTERASSHKERVHQLWATYDSLIKNGHYAPFGYPFGALPFLMVIVYFIVPAKYTPRPVRIIWALSAQALCLHFILFTRARSAATSGLLGIGFMYFIQWITANMIVFDAKTSYERIVRVEHDKQPGSSSESKGLVSYAWQPIPNIFKARLDWIMDLLTNLDGMGWNWAISALPAPPKRIREQLKTPGRLAYSRDILEAWKGLPPDQPEQHSKAVYRDIRWRLAIGYMALDAAKTMGSMDPFFWGYTDHVHPPYLPSWLQYRFVVKIVRLCIAQASMHIAIRTLLTLRPLHFLSKHGQPLVGIRGEGWLFPDPFGSFQAVLDYGLPGFWSSYWHQSFRHVFTAPSRPLIAYLGLDPRSVVSKFIRMSIAFLCSGLLHASLSVGAIGQTRPLRGPLLFFVLQPIGVALQIMFVTVLQRASLGSWVSPRVGGFVNLAWCLVWGYLTAPLLIEDLAKGGQFLFEPVPFSIFRGLGLGNSDDGFWCWSGRWLSFRSDIEWWKYRIVS</sequence>
<dbReference type="PANTHER" id="PTHR31595:SF57">
    <property type="entry name" value="OS04G0481900 PROTEIN"/>
    <property type="match status" value="1"/>
</dbReference>
<evidence type="ECO:0000256" key="7">
    <source>
        <dbReference type="ARBA" id="ARBA00023136"/>
    </source>
</evidence>
<feature type="transmembrane region" description="Helical" evidence="8">
    <location>
        <begin position="429"/>
        <end position="450"/>
    </location>
</feature>
<dbReference type="PANTHER" id="PTHR31595">
    <property type="entry name" value="LONG-CHAIN-ALCOHOL O-FATTY-ACYLTRANSFERASE 3-RELATED"/>
    <property type="match status" value="1"/>
</dbReference>
<dbReference type="OrthoDB" id="2796277at2759"/>
<accession>A0A6A6UC09</accession>
<protein>
    <recommendedName>
        <fullName evidence="9">Wax synthase domain-containing protein</fullName>
    </recommendedName>
</protein>
<evidence type="ECO:0000256" key="8">
    <source>
        <dbReference type="SAM" id="Phobius"/>
    </source>
</evidence>
<feature type="transmembrane region" description="Helical" evidence="8">
    <location>
        <begin position="88"/>
        <end position="109"/>
    </location>
</feature>
<evidence type="ECO:0000256" key="1">
    <source>
        <dbReference type="ARBA" id="ARBA00004141"/>
    </source>
</evidence>
<dbReference type="GO" id="GO:0016020">
    <property type="term" value="C:membrane"/>
    <property type="evidence" value="ECO:0007669"/>
    <property type="project" value="UniProtKB-SubCell"/>
</dbReference>
<feature type="transmembrane region" description="Helical" evidence="8">
    <location>
        <begin position="34"/>
        <end position="52"/>
    </location>
</feature>
<proteinExistence type="inferred from homology"/>
<feature type="transmembrane region" description="Helical" evidence="8">
    <location>
        <begin position="364"/>
        <end position="384"/>
    </location>
</feature>
<feature type="domain" description="Wax synthase" evidence="9">
    <location>
        <begin position="313"/>
        <end position="400"/>
    </location>
</feature>
<dbReference type="EMBL" id="MU004235">
    <property type="protein sequence ID" value="KAF2668997.1"/>
    <property type="molecule type" value="Genomic_DNA"/>
</dbReference>
<dbReference type="InterPro" id="IPR044851">
    <property type="entry name" value="Wax_synthase"/>
</dbReference>
<evidence type="ECO:0000259" key="9">
    <source>
        <dbReference type="Pfam" id="PF13813"/>
    </source>
</evidence>
<reference evidence="10" key="1">
    <citation type="journal article" date="2020" name="Stud. Mycol.">
        <title>101 Dothideomycetes genomes: a test case for predicting lifestyles and emergence of pathogens.</title>
        <authorList>
            <person name="Haridas S."/>
            <person name="Albert R."/>
            <person name="Binder M."/>
            <person name="Bloem J."/>
            <person name="Labutti K."/>
            <person name="Salamov A."/>
            <person name="Andreopoulos B."/>
            <person name="Baker S."/>
            <person name="Barry K."/>
            <person name="Bills G."/>
            <person name="Bluhm B."/>
            <person name="Cannon C."/>
            <person name="Castanera R."/>
            <person name="Culley D."/>
            <person name="Daum C."/>
            <person name="Ezra D."/>
            <person name="Gonzalez J."/>
            <person name="Henrissat B."/>
            <person name="Kuo A."/>
            <person name="Liang C."/>
            <person name="Lipzen A."/>
            <person name="Lutzoni F."/>
            <person name="Magnuson J."/>
            <person name="Mondo S."/>
            <person name="Nolan M."/>
            <person name="Ohm R."/>
            <person name="Pangilinan J."/>
            <person name="Park H.-J."/>
            <person name="Ramirez L."/>
            <person name="Alfaro M."/>
            <person name="Sun H."/>
            <person name="Tritt A."/>
            <person name="Yoshinaga Y."/>
            <person name="Zwiers L.-H."/>
            <person name="Turgeon B."/>
            <person name="Goodwin S."/>
            <person name="Spatafora J."/>
            <person name="Crous P."/>
            <person name="Grigoriev I."/>
        </authorList>
    </citation>
    <scope>NUCLEOTIDE SEQUENCE</scope>
    <source>
        <strain evidence="10">CBS 115976</strain>
    </source>
</reference>
<keyword evidence="5 8" id="KW-0812">Transmembrane</keyword>
<feature type="transmembrane region" description="Helical" evidence="8">
    <location>
        <begin position="64"/>
        <end position="82"/>
    </location>
</feature>
<name>A0A6A6UC09_9PEZI</name>
<comment type="similarity">
    <text evidence="3">Belongs to the wax synthase family.</text>
</comment>
<dbReference type="AlphaFoldDB" id="A0A6A6UC09"/>
<evidence type="ECO:0000256" key="5">
    <source>
        <dbReference type="ARBA" id="ARBA00022692"/>
    </source>
</evidence>
<evidence type="ECO:0000256" key="2">
    <source>
        <dbReference type="ARBA" id="ARBA00005179"/>
    </source>
</evidence>